<dbReference type="GO" id="GO:0009088">
    <property type="term" value="P:threonine biosynthetic process"/>
    <property type="evidence" value="ECO:0007669"/>
    <property type="project" value="UniProtKB-ARBA"/>
</dbReference>
<evidence type="ECO:0000256" key="4">
    <source>
        <dbReference type="PIRSR" id="PIRSR000148-1"/>
    </source>
</evidence>
<dbReference type="Gene3D" id="3.30.360.10">
    <property type="entry name" value="Dihydrodipicolinate Reductase, domain 2"/>
    <property type="match status" value="1"/>
</dbReference>
<dbReference type="PANTHER" id="PTHR46718">
    <property type="entry name" value="ASPARTATE-SEMIALDEHYDE DEHYDROGENASE"/>
    <property type="match status" value="1"/>
</dbReference>
<feature type="domain" description="Semialdehyde dehydrogenase NAD-binding" evidence="5">
    <location>
        <begin position="5"/>
        <end position="137"/>
    </location>
</feature>
<dbReference type="GO" id="GO:0050661">
    <property type="term" value="F:NADP binding"/>
    <property type="evidence" value="ECO:0007669"/>
    <property type="project" value="InterPro"/>
</dbReference>
<comment type="caution">
    <text evidence="6">The sequence shown here is derived from an EMBL/GenBank/DDBJ whole genome shotgun (WGS) entry which is preliminary data.</text>
</comment>
<dbReference type="GO" id="GO:0004073">
    <property type="term" value="F:aspartate-semialdehyde dehydrogenase activity"/>
    <property type="evidence" value="ECO:0007669"/>
    <property type="project" value="UniProtKB-EC"/>
</dbReference>
<keyword evidence="3 6" id="KW-0560">Oxidoreductase</keyword>
<dbReference type="Pfam" id="PF02774">
    <property type="entry name" value="Semialdhyde_dhC"/>
    <property type="match status" value="1"/>
</dbReference>
<dbReference type="PIRSF" id="PIRSF000148">
    <property type="entry name" value="ASA_dh"/>
    <property type="match status" value="1"/>
</dbReference>
<dbReference type="InterPro" id="IPR005676">
    <property type="entry name" value="Asp_semi-ald_DH_pep-lack"/>
</dbReference>
<dbReference type="NCBIfam" id="NF006416">
    <property type="entry name" value="PRK08664.1"/>
    <property type="match status" value="1"/>
</dbReference>
<dbReference type="GO" id="GO:0051287">
    <property type="term" value="F:NAD binding"/>
    <property type="evidence" value="ECO:0007669"/>
    <property type="project" value="InterPro"/>
</dbReference>
<evidence type="ECO:0000313" key="7">
    <source>
        <dbReference type="Proteomes" id="UP000824179"/>
    </source>
</evidence>
<dbReference type="SMART" id="SM00859">
    <property type="entry name" value="Semialdhyde_dh"/>
    <property type="match status" value="1"/>
</dbReference>
<reference evidence="6" key="2">
    <citation type="journal article" date="2021" name="PeerJ">
        <title>Extensive microbial diversity within the chicken gut microbiome revealed by metagenomics and culture.</title>
        <authorList>
            <person name="Gilroy R."/>
            <person name="Ravi A."/>
            <person name="Getino M."/>
            <person name="Pursley I."/>
            <person name="Horton D.L."/>
            <person name="Alikhan N.F."/>
            <person name="Baker D."/>
            <person name="Gharbi K."/>
            <person name="Hall N."/>
            <person name="Watson M."/>
            <person name="Adriaenssens E.M."/>
            <person name="Foster-Nyarko E."/>
            <person name="Jarju S."/>
            <person name="Secka A."/>
            <person name="Antonio M."/>
            <person name="Oren A."/>
            <person name="Chaudhuri R.R."/>
            <person name="La Ragione R."/>
            <person name="Hildebrand F."/>
            <person name="Pallen M.J."/>
        </authorList>
    </citation>
    <scope>NUCLEOTIDE SEQUENCE</scope>
    <source>
        <strain evidence="6">ChiW25-3613</strain>
    </source>
</reference>
<proteinExistence type="inferred from homology"/>
<dbReference type="InterPro" id="IPR012280">
    <property type="entry name" value="Semialdhyde_DH_dimer_dom"/>
</dbReference>
<dbReference type="CDD" id="cd18130">
    <property type="entry name" value="ASADH_C_arch_fung_like"/>
    <property type="match status" value="1"/>
</dbReference>
<dbReference type="EC" id="1.2.1.11" evidence="6"/>
<protein>
    <submittedName>
        <fullName evidence="6">Aspartate-semialdehyde dehydrogenase</fullName>
        <ecNumber evidence="6">1.2.1.11</ecNumber>
    </submittedName>
</protein>
<keyword evidence="2" id="KW-0521">NADP</keyword>
<dbReference type="SUPFAM" id="SSF55347">
    <property type="entry name" value="Glyceraldehyde-3-phosphate dehydrogenase-like, C-terminal domain"/>
    <property type="match status" value="1"/>
</dbReference>
<dbReference type="EMBL" id="DVHB01000061">
    <property type="protein sequence ID" value="HIR39397.1"/>
    <property type="molecule type" value="Genomic_DNA"/>
</dbReference>
<accession>A0A9D1AF89</accession>
<dbReference type="SUPFAM" id="SSF51735">
    <property type="entry name" value="NAD(P)-binding Rossmann-fold domains"/>
    <property type="match status" value="1"/>
</dbReference>
<dbReference type="InterPro" id="IPR000534">
    <property type="entry name" value="Semialdehyde_DH_NAD-bd"/>
</dbReference>
<sequence>MKKFNVGVIGATGMVGQRFLLLLENHPWFNVTALAASSSSAGKKYRDALRRWHMSAPMPEKYADMVVLDAAADREKIASSVDFCFCAVNMKKDEIKELEYAYAKLECPIVSNNSAHRFTPDVPMVIPEINSDHISVIDAQRKRLGTKRGFIAVKSNCSLQSYVPLLHPLKKFGIKNAAVTTYQAISGAGKTFETMPEIIDNIIPYIGGEEEKSEKEPLKIWGEVNGGEIVPASTPAITAQCLRVPVSDGHTAAVFVNFEQKPTKEQILEAWANFAGEPQKLALPSAPKQFIHYFEEDNRPQAKLDRMTENGMAVCAGRLREDNVFDYKFVGLSHNTLRGAAGGAVLLAELLAAKGYLD</sequence>
<evidence type="ECO:0000256" key="2">
    <source>
        <dbReference type="ARBA" id="ARBA00022857"/>
    </source>
</evidence>
<dbReference type="Gene3D" id="3.40.50.720">
    <property type="entry name" value="NAD(P)-binding Rossmann-like Domain"/>
    <property type="match status" value="1"/>
</dbReference>
<dbReference type="Proteomes" id="UP000824179">
    <property type="component" value="Unassembled WGS sequence"/>
</dbReference>
<dbReference type="PANTHER" id="PTHR46718:SF1">
    <property type="entry name" value="ASPARTATE-SEMIALDEHYDE DEHYDROGENASE"/>
    <property type="match status" value="1"/>
</dbReference>
<evidence type="ECO:0000313" key="6">
    <source>
        <dbReference type="EMBL" id="HIR39397.1"/>
    </source>
</evidence>
<dbReference type="AlphaFoldDB" id="A0A9D1AF89"/>
<name>A0A9D1AF89_9FIRM</name>
<dbReference type="InterPro" id="IPR036291">
    <property type="entry name" value="NAD(P)-bd_dom_sf"/>
</dbReference>
<gene>
    <name evidence="6" type="primary">asd</name>
    <name evidence="6" type="ORF">IAB90_03340</name>
</gene>
<reference evidence="6" key="1">
    <citation type="submission" date="2020-10" db="EMBL/GenBank/DDBJ databases">
        <authorList>
            <person name="Gilroy R."/>
        </authorList>
    </citation>
    <scope>NUCLEOTIDE SEQUENCE</scope>
    <source>
        <strain evidence="6">ChiW25-3613</strain>
    </source>
</reference>
<dbReference type="GO" id="GO:0009086">
    <property type="term" value="P:methionine biosynthetic process"/>
    <property type="evidence" value="ECO:0007669"/>
    <property type="project" value="TreeGrafter"/>
</dbReference>
<dbReference type="CDD" id="cd02315">
    <property type="entry name" value="ScASADH_like_N"/>
    <property type="match status" value="1"/>
</dbReference>
<organism evidence="6 7">
    <name type="scientific">Candidatus Coproplasma stercoripullorum</name>
    <dbReference type="NCBI Taxonomy" id="2840751"/>
    <lineage>
        <taxon>Bacteria</taxon>
        <taxon>Bacillati</taxon>
        <taxon>Bacillota</taxon>
        <taxon>Clostridia</taxon>
        <taxon>Eubacteriales</taxon>
        <taxon>Candidatus Coproplasma</taxon>
    </lineage>
</organism>
<feature type="active site" description="Proton acceptor" evidence="4">
    <location>
        <position position="250"/>
    </location>
</feature>
<evidence type="ECO:0000256" key="1">
    <source>
        <dbReference type="ARBA" id="ARBA00010584"/>
    </source>
</evidence>
<evidence type="ECO:0000259" key="5">
    <source>
        <dbReference type="SMART" id="SM00859"/>
    </source>
</evidence>
<dbReference type="InterPro" id="IPR051823">
    <property type="entry name" value="ASADH-related"/>
</dbReference>
<comment type="similarity">
    <text evidence="1">Belongs to the aspartate-semialdehyde dehydrogenase family.</text>
</comment>
<feature type="active site" description="Acyl-thioester intermediate" evidence="4">
    <location>
        <position position="157"/>
    </location>
</feature>
<dbReference type="GO" id="GO:0046983">
    <property type="term" value="F:protein dimerization activity"/>
    <property type="evidence" value="ECO:0007669"/>
    <property type="project" value="InterPro"/>
</dbReference>
<dbReference type="NCBIfam" id="TIGR00978">
    <property type="entry name" value="asd_EA"/>
    <property type="match status" value="1"/>
</dbReference>
<evidence type="ECO:0000256" key="3">
    <source>
        <dbReference type="ARBA" id="ARBA00023002"/>
    </source>
</evidence>
<dbReference type="Pfam" id="PF01118">
    <property type="entry name" value="Semialdhyde_dh"/>
    <property type="match status" value="1"/>
</dbReference>